<keyword evidence="6" id="KW-0479">Metal-binding</keyword>
<proteinExistence type="inferred from homology"/>
<sequence length="393" mass="40954">MISIEEAQSRIFALKGPVETELMPLTDAAGRWAAEDVIALRTQPARDLSAMDGYAIRFADKGGPWKVIGESAAGKRFSGTVGAGEAVRIFTGAVVPEGADTVIIQENVARDGDAITLSGDVPKKAGANVRHAGGDFIEGKIVISKGAELHARHIALAAMAGHGALRVARKLRIALVSTGDELVTPGLPCADDQIPSSNGFMLAAMLRHLPADISEFPAVEDKLDALTALFRDLSEHDIIVTTGGASVGDHDLIVPALKAAGGKLDFWKIAMRPGKPVIAGSIGNAIALGLPGNPVSAFVTATLFLKPLIAHLCGAAQPLPTRLKAKTGVELAQNGERTDHLRARLIDGVLHPVGINDSAMLAALSEANALIIRDPNAAMANARSEVLYYPLGS</sequence>
<dbReference type="SMART" id="SM00852">
    <property type="entry name" value="MoCF_biosynth"/>
    <property type="match status" value="1"/>
</dbReference>
<dbReference type="InterPro" id="IPR036425">
    <property type="entry name" value="MoaB/Mog-like_dom_sf"/>
</dbReference>
<dbReference type="InterPro" id="IPR005111">
    <property type="entry name" value="MoeA_C_domain_IV"/>
</dbReference>
<dbReference type="Gene3D" id="2.170.190.11">
    <property type="entry name" value="Molybdopterin biosynthesis moea protein, domain 3"/>
    <property type="match status" value="1"/>
</dbReference>
<dbReference type="InterPro" id="IPR036688">
    <property type="entry name" value="MoeA_C_domain_IV_sf"/>
</dbReference>
<evidence type="ECO:0000256" key="5">
    <source>
        <dbReference type="ARBA" id="ARBA00047317"/>
    </source>
</evidence>
<dbReference type="EMBL" id="JBHUEL010000002">
    <property type="protein sequence ID" value="MFD1765741.1"/>
    <property type="molecule type" value="Genomic_DNA"/>
</dbReference>
<gene>
    <name evidence="8" type="primary">glp</name>
    <name evidence="8" type="ORF">ACFSAG_02655</name>
</gene>
<dbReference type="SUPFAM" id="SSF53218">
    <property type="entry name" value="Molybdenum cofactor biosynthesis proteins"/>
    <property type="match status" value="1"/>
</dbReference>
<dbReference type="NCBIfam" id="NF045515">
    <property type="entry name" value="Glp_gephyrin"/>
    <property type="match status" value="1"/>
</dbReference>
<protein>
    <recommendedName>
        <fullName evidence="6">Molybdopterin molybdenumtransferase</fullName>
        <ecNumber evidence="6">2.10.1.1</ecNumber>
    </recommendedName>
</protein>
<dbReference type="Gene3D" id="3.90.105.10">
    <property type="entry name" value="Molybdopterin biosynthesis moea protein, domain 2"/>
    <property type="match status" value="1"/>
</dbReference>
<dbReference type="InterPro" id="IPR005110">
    <property type="entry name" value="MoeA_linker/N"/>
</dbReference>
<keyword evidence="4 6" id="KW-0501">Molybdenum cofactor biosynthesis</keyword>
<evidence type="ECO:0000256" key="2">
    <source>
        <dbReference type="ARBA" id="ARBA00005046"/>
    </source>
</evidence>
<dbReference type="Pfam" id="PF03453">
    <property type="entry name" value="MoeA_N"/>
    <property type="match status" value="1"/>
</dbReference>
<evidence type="ECO:0000256" key="3">
    <source>
        <dbReference type="ARBA" id="ARBA00010763"/>
    </source>
</evidence>
<reference evidence="9" key="1">
    <citation type="journal article" date="2019" name="Int. J. Syst. Evol. Microbiol.">
        <title>The Global Catalogue of Microorganisms (GCM) 10K type strain sequencing project: providing services to taxonomists for standard genome sequencing and annotation.</title>
        <authorList>
            <consortium name="The Broad Institute Genomics Platform"/>
            <consortium name="The Broad Institute Genome Sequencing Center for Infectious Disease"/>
            <person name="Wu L."/>
            <person name="Ma J."/>
        </authorList>
    </citation>
    <scope>NUCLEOTIDE SEQUENCE [LARGE SCALE GENOMIC DNA]</scope>
    <source>
        <strain evidence="9">CGMCC 1.12449</strain>
    </source>
</reference>
<dbReference type="PANTHER" id="PTHR10192">
    <property type="entry name" value="MOLYBDOPTERIN BIOSYNTHESIS PROTEIN"/>
    <property type="match status" value="1"/>
</dbReference>
<dbReference type="SUPFAM" id="SSF63882">
    <property type="entry name" value="MoeA N-terminal region -like"/>
    <property type="match status" value="1"/>
</dbReference>
<dbReference type="CDD" id="cd00887">
    <property type="entry name" value="MoeA"/>
    <property type="match status" value="1"/>
</dbReference>
<comment type="similarity">
    <text evidence="3 6">Belongs to the MoeA family.</text>
</comment>
<dbReference type="Pfam" id="PF03454">
    <property type="entry name" value="MoeA_C"/>
    <property type="match status" value="1"/>
</dbReference>
<dbReference type="InterPro" id="IPR001453">
    <property type="entry name" value="MoaB/Mog_dom"/>
</dbReference>
<keyword evidence="9" id="KW-1185">Reference proteome</keyword>
<feature type="domain" description="MoaB/Mog" evidence="7">
    <location>
        <begin position="174"/>
        <end position="311"/>
    </location>
</feature>
<evidence type="ECO:0000256" key="6">
    <source>
        <dbReference type="RuleBase" id="RU365090"/>
    </source>
</evidence>
<dbReference type="EC" id="2.10.1.1" evidence="6"/>
<dbReference type="Proteomes" id="UP001597215">
    <property type="component" value="Unassembled WGS sequence"/>
</dbReference>
<evidence type="ECO:0000256" key="1">
    <source>
        <dbReference type="ARBA" id="ARBA00002901"/>
    </source>
</evidence>
<name>A0ABW4MAL9_9SPHN</name>
<organism evidence="8 9">
    <name type="scientific">Sphingorhabdus buctiana</name>
    <dbReference type="NCBI Taxonomy" id="1508805"/>
    <lineage>
        <taxon>Bacteria</taxon>
        <taxon>Pseudomonadati</taxon>
        <taxon>Pseudomonadota</taxon>
        <taxon>Alphaproteobacteria</taxon>
        <taxon>Sphingomonadales</taxon>
        <taxon>Sphingomonadaceae</taxon>
        <taxon>Sphingorhabdus</taxon>
    </lineage>
</organism>
<keyword evidence="6" id="KW-0808">Transferase</keyword>
<dbReference type="Gene3D" id="2.40.340.10">
    <property type="entry name" value="MoeA, C-terminal, domain IV"/>
    <property type="match status" value="1"/>
</dbReference>
<evidence type="ECO:0000313" key="9">
    <source>
        <dbReference type="Proteomes" id="UP001597215"/>
    </source>
</evidence>
<keyword evidence="6" id="KW-0460">Magnesium</keyword>
<dbReference type="SUPFAM" id="SSF63867">
    <property type="entry name" value="MoeA C-terminal domain-like"/>
    <property type="match status" value="1"/>
</dbReference>
<dbReference type="InterPro" id="IPR038987">
    <property type="entry name" value="MoeA-like"/>
</dbReference>
<comment type="function">
    <text evidence="1 6">Catalyzes the insertion of molybdate into adenylated molybdopterin with the concomitant release of AMP.</text>
</comment>
<keyword evidence="6" id="KW-0500">Molybdenum</keyword>
<evidence type="ECO:0000313" key="8">
    <source>
        <dbReference type="EMBL" id="MFD1765741.1"/>
    </source>
</evidence>
<comment type="catalytic activity">
    <reaction evidence="5">
        <text>adenylyl-molybdopterin + molybdate = Mo-molybdopterin + AMP + H(+)</text>
        <dbReference type="Rhea" id="RHEA:35047"/>
        <dbReference type="ChEBI" id="CHEBI:15378"/>
        <dbReference type="ChEBI" id="CHEBI:36264"/>
        <dbReference type="ChEBI" id="CHEBI:62727"/>
        <dbReference type="ChEBI" id="CHEBI:71302"/>
        <dbReference type="ChEBI" id="CHEBI:456215"/>
        <dbReference type="EC" id="2.10.1.1"/>
    </reaction>
</comment>
<evidence type="ECO:0000256" key="4">
    <source>
        <dbReference type="ARBA" id="ARBA00023150"/>
    </source>
</evidence>
<dbReference type="PANTHER" id="PTHR10192:SF5">
    <property type="entry name" value="GEPHYRIN"/>
    <property type="match status" value="1"/>
</dbReference>
<accession>A0ABW4MAL9</accession>
<evidence type="ECO:0000259" key="7">
    <source>
        <dbReference type="SMART" id="SM00852"/>
    </source>
</evidence>
<comment type="cofactor">
    <cofactor evidence="6">
        <name>Mg(2+)</name>
        <dbReference type="ChEBI" id="CHEBI:18420"/>
    </cofactor>
</comment>
<dbReference type="Gene3D" id="3.40.980.10">
    <property type="entry name" value="MoaB/Mog-like domain"/>
    <property type="match status" value="1"/>
</dbReference>
<dbReference type="Pfam" id="PF00994">
    <property type="entry name" value="MoCF_biosynth"/>
    <property type="match status" value="1"/>
</dbReference>
<comment type="caution">
    <text evidence="8">The sequence shown here is derived from an EMBL/GenBank/DDBJ whole genome shotgun (WGS) entry which is preliminary data.</text>
</comment>
<comment type="pathway">
    <text evidence="2 6">Cofactor biosynthesis; molybdopterin biosynthesis.</text>
</comment>
<dbReference type="InterPro" id="IPR036135">
    <property type="entry name" value="MoeA_linker/N_sf"/>
</dbReference>
<dbReference type="RefSeq" id="WP_381511132.1">
    <property type="nucleotide sequence ID" value="NZ_JBHUEL010000002.1"/>
</dbReference>